<evidence type="ECO:0000256" key="13">
    <source>
        <dbReference type="SAM" id="MobiDB-lite"/>
    </source>
</evidence>
<dbReference type="InterPro" id="IPR017441">
    <property type="entry name" value="Protein_kinase_ATP_BS"/>
</dbReference>
<dbReference type="EMBL" id="JAEPRC010000171">
    <property type="protein sequence ID" value="KAG2205594.1"/>
    <property type="molecule type" value="Genomic_DNA"/>
</dbReference>
<keyword evidence="6" id="KW-0808">Transferase</keyword>
<evidence type="ECO:0000256" key="4">
    <source>
        <dbReference type="ARBA" id="ARBA00022490"/>
    </source>
</evidence>
<protein>
    <recommendedName>
        <fullName evidence="3">non-specific serine/threonine protein kinase</fullName>
        <ecNumber evidence="3">2.7.11.1</ecNumber>
    </recommendedName>
</protein>
<evidence type="ECO:0000256" key="10">
    <source>
        <dbReference type="ARBA" id="ARBA00047899"/>
    </source>
</evidence>
<dbReference type="GO" id="GO:0000226">
    <property type="term" value="P:microtubule cytoskeleton organization"/>
    <property type="evidence" value="ECO:0007669"/>
    <property type="project" value="TreeGrafter"/>
</dbReference>
<feature type="region of interest" description="Disordered" evidence="13">
    <location>
        <begin position="461"/>
        <end position="548"/>
    </location>
</feature>
<keyword evidence="8" id="KW-0418">Kinase</keyword>
<evidence type="ECO:0000256" key="7">
    <source>
        <dbReference type="ARBA" id="ARBA00022741"/>
    </source>
</evidence>
<dbReference type="FunFam" id="1.10.510.10:FF:001222">
    <property type="entry name" value="Serine/threonine-protein kinase ppk25"/>
    <property type="match status" value="1"/>
</dbReference>
<feature type="compositionally biased region" description="Polar residues" evidence="13">
    <location>
        <begin position="698"/>
        <end position="708"/>
    </location>
</feature>
<feature type="domain" description="Protein kinase" evidence="14">
    <location>
        <begin position="54"/>
        <end position="323"/>
    </location>
</feature>
<evidence type="ECO:0000256" key="1">
    <source>
        <dbReference type="ARBA" id="ARBA00004496"/>
    </source>
</evidence>
<evidence type="ECO:0000256" key="8">
    <source>
        <dbReference type="ARBA" id="ARBA00022777"/>
    </source>
</evidence>
<comment type="similarity">
    <text evidence="2">Belongs to the protein kinase superfamily. CAMK Ser/Thr protein kinase family. NIM1 subfamily.</text>
</comment>
<gene>
    <name evidence="15" type="ORF">INT46_005514</name>
</gene>
<dbReference type="PANTHER" id="PTHR24346">
    <property type="entry name" value="MAP/MICROTUBULE AFFINITY-REGULATING KINASE"/>
    <property type="match status" value="1"/>
</dbReference>
<accession>A0A8H7R720</accession>
<dbReference type="AlphaFoldDB" id="A0A8H7R720"/>
<evidence type="ECO:0000256" key="5">
    <source>
        <dbReference type="ARBA" id="ARBA00022527"/>
    </source>
</evidence>
<dbReference type="Proteomes" id="UP000650833">
    <property type="component" value="Unassembled WGS sequence"/>
</dbReference>
<dbReference type="PROSITE" id="PS00108">
    <property type="entry name" value="PROTEIN_KINASE_ST"/>
    <property type="match status" value="1"/>
</dbReference>
<evidence type="ECO:0000256" key="6">
    <source>
        <dbReference type="ARBA" id="ARBA00022679"/>
    </source>
</evidence>
<keyword evidence="4" id="KW-0963">Cytoplasm</keyword>
<keyword evidence="5" id="KW-0723">Serine/threonine-protein kinase</keyword>
<dbReference type="PROSITE" id="PS50011">
    <property type="entry name" value="PROTEIN_KINASE_DOM"/>
    <property type="match status" value="1"/>
</dbReference>
<feature type="binding site" evidence="12">
    <location>
        <position position="85"/>
    </location>
    <ligand>
        <name>ATP</name>
        <dbReference type="ChEBI" id="CHEBI:30616"/>
    </ligand>
</feature>
<keyword evidence="9 12" id="KW-0067">ATP-binding</keyword>
<feature type="compositionally biased region" description="Basic and acidic residues" evidence="13">
    <location>
        <begin position="32"/>
        <end position="44"/>
    </location>
</feature>
<dbReference type="SUPFAM" id="SSF56112">
    <property type="entry name" value="Protein kinase-like (PK-like)"/>
    <property type="match status" value="1"/>
</dbReference>
<feature type="compositionally biased region" description="Polar residues" evidence="13">
    <location>
        <begin position="461"/>
        <end position="490"/>
    </location>
</feature>
<proteinExistence type="inferred from homology"/>
<name>A0A8H7R720_9FUNG</name>
<dbReference type="GO" id="GO:0005737">
    <property type="term" value="C:cytoplasm"/>
    <property type="evidence" value="ECO:0007669"/>
    <property type="project" value="UniProtKB-SubCell"/>
</dbReference>
<dbReference type="InterPro" id="IPR008271">
    <property type="entry name" value="Ser/Thr_kinase_AS"/>
</dbReference>
<evidence type="ECO:0000256" key="12">
    <source>
        <dbReference type="PROSITE-ProRule" id="PRU10141"/>
    </source>
</evidence>
<comment type="catalytic activity">
    <reaction evidence="10">
        <text>L-threonyl-[protein] + ATP = O-phospho-L-threonyl-[protein] + ADP + H(+)</text>
        <dbReference type="Rhea" id="RHEA:46608"/>
        <dbReference type="Rhea" id="RHEA-COMP:11060"/>
        <dbReference type="Rhea" id="RHEA-COMP:11605"/>
        <dbReference type="ChEBI" id="CHEBI:15378"/>
        <dbReference type="ChEBI" id="CHEBI:30013"/>
        <dbReference type="ChEBI" id="CHEBI:30616"/>
        <dbReference type="ChEBI" id="CHEBI:61977"/>
        <dbReference type="ChEBI" id="CHEBI:456216"/>
        <dbReference type="EC" id="2.7.11.1"/>
    </reaction>
</comment>
<organism evidence="15 16">
    <name type="scientific">Mucor plumbeus</name>
    <dbReference type="NCBI Taxonomy" id="97098"/>
    <lineage>
        <taxon>Eukaryota</taxon>
        <taxon>Fungi</taxon>
        <taxon>Fungi incertae sedis</taxon>
        <taxon>Mucoromycota</taxon>
        <taxon>Mucoromycotina</taxon>
        <taxon>Mucoromycetes</taxon>
        <taxon>Mucorales</taxon>
        <taxon>Mucorineae</taxon>
        <taxon>Mucoraceae</taxon>
        <taxon>Mucor</taxon>
    </lineage>
</organism>
<evidence type="ECO:0000313" key="15">
    <source>
        <dbReference type="EMBL" id="KAG2205594.1"/>
    </source>
</evidence>
<dbReference type="GO" id="GO:0004674">
    <property type="term" value="F:protein serine/threonine kinase activity"/>
    <property type="evidence" value="ECO:0007669"/>
    <property type="project" value="UniProtKB-KW"/>
</dbReference>
<dbReference type="InterPro" id="IPR011009">
    <property type="entry name" value="Kinase-like_dom_sf"/>
</dbReference>
<dbReference type="PROSITE" id="PS00107">
    <property type="entry name" value="PROTEIN_KINASE_ATP"/>
    <property type="match status" value="1"/>
</dbReference>
<comment type="caution">
    <text evidence="15">The sequence shown here is derived from an EMBL/GenBank/DDBJ whole genome shotgun (WGS) entry which is preliminary data.</text>
</comment>
<reference evidence="15" key="1">
    <citation type="submission" date="2020-12" db="EMBL/GenBank/DDBJ databases">
        <title>Metabolic potential, ecology and presence of endohyphal bacteria is reflected in genomic diversity of Mucoromycotina.</title>
        <authorList>
            <person name="Muszewska A."/>
            <person name="Okrasinska A."/>
            <person name="Steczkiewicz K."/>
            <person name="Drgas O."/>
            <person name="Orlowska M."/>
            <person name="Perlinska-Lenart U."/>
            <person name="Aleksandrzak-Piekarczyk T."/>
            <person name="Szatraj K."/>
            <person name="Zielenkiewicz U."/>
            <person name="Pilsyk S."/>
            <person name="Malc E."/>
            <person name="Mieczkowski P."/>
            <person name="Kruszewska J.S."/>
            <person name="Biernat P."/>
            <person name="Pawlowska J."/>
        </authorList>
    </citation>
    <scope>NUCLEOTIDE SEQUENCE</scope>
    <source>
        <strain evidence="15">CBS 226.32</strain>
    </source>
</reference>
<dbReference type="GO" id="GO:0035556">
    <property type="term" value="P:intracellular signal transduction"/>
    <property type="evidence" value="ECO:0007669"/>
    <property type="project" value="TreeGrafter"/>
</dbReference>
<feature type="compositionally biased region" description="Polar residues" evidence="13">
    <location>
        <begin position="669"/>
        <end position="680"/>
    </location>
</feature>
<feature type="compositionally biased region" description="Low complexity" evidence="13">
    <location>
        <begin position="593"/>
        <end position="640"/>
    </location>
</feature>
<dbReference type="GO" id="GO:0005524">
    <property type="term" value="F:ATP binding"/>
    <property type="evidence" value="ECO:0007669"/>
    <property type="project" value="UniProtKB-UniRule"/>
</dbReference>
<comment type="subcellular location">
    <subcellularLocation>
        <location evidence="1">Cytoplasm</location>
    </subcellularLocation>
</comment>
<dbReference type="Pfam" id="PF00069">
    <property type="entry name" value="Pkinase"/>
    <property type="match status" value="1"/>
</dbReference>
<keyword evidence="7 12" id="KW-0547">Nucleotide-binding</keyword>
<dbReference type="PANTHER" id="PTHR24346:SF82">
    <property type="entry name" value="KP78A-RELATED"/>
    <property type="match status" value="1"/>
</dbReference>
<feature type="region of interest" description="Disordered" evidence="13">
    <location>
        <begin position="1"/>
        <end position="44"/>
    </location>
</feature>
<feature type="compositionally biased region" description="Basic and acidic residues" evidence="13">
    <location>
        <begin position="502"/>
        <end position="511"/>
    </location>
</feature>
<evidence type="ECO:0000256" key="2">
    <source>
        <dbReference type="ARBA" id="ARBA00010791"/>
    </source>
</evidence>
<sequence length="899" mass="101236">MASTIEETINTTTNQQNHRPRSSSMTAARQHGSKETLNRKHSERHQVMKIQNYVIYRKTIGAGSMGKVKLAECLTDVHKQKYAVKIMPKVDLSSLPASVKPKDPKDTPEEREQRTIREMAIMRLLRHPNICQLKEYITEGDKYYMFLEYVDGGQLLDYIIKHGKLREKQARKFARQIVSALDYCHRNSIVHRDLKIENILITQSEQLKIIDFGLSNVYSPTQQLNTFCGSLYFAAPELLRAKQYTGPEVDVWSFGVVLYVLVCGRVPFDDTNLPALHEKIKSGIVEDYPDHLGKDCLDLLSKIFVVDPSRRITLSAIQSHPWMNKGYEEPIRNYLPHRQPLEHIDMDIVNGMDGFGLGNPQEITEKLQKIISSAAYQTAALKIDQNYQKKASDDQSLASKPRWRRTLSTRKKTVMQDDFQSLPAMYDPLVSIYYLVKERRESDQRKKQLLEAEPNPLALSRSTSTLVVSRPTTNDAGSSITASTRGSSPPLSGVIPSLTRRRTFDTSKKLPDLPSLNKAPTQKQQREPNTPIPSVSSRSERVKSTTTLIRKKSLQAVRKLGIKLPGSVHQELSPRASDDNESATANASKKHSNTSIINSSSSSSTTTTNTANTTATDHAVTSTTKEPSSSVSATSVPTSPRKSNWLKLELSNNSATKQQQQQQQPQPQKRQSTNSASNRPSWRKLSISRKGTRHSMDHSTGNLPTQNDPMLAKPETSIKKSNSIISIKHRIDNGLPSQQQQQQPTIVMKSSKSELIQSSKKTSNTNNPKSLFHFNRGHLIRITPIQMMTDLVHVFKQLDIDILAKEQFQFNCRCAYRVWSKYLQEGGSDKVSATTSNSSNQHGDIKFLVMIYEARWAGGKMGIKVKDIDDSNLYTKQVLRNIYHAILSGISSQNRSLLA</sequence>
<dbReference type="InterPro" id="IPR000719">
    <property type="entry name" value="Prot_kinase_dom"/>
</dbReference>
<evidence type="ECO:0000256" key="3">
    <source>
        <dbReference type="ARBA" id="ARBA00012513"/>
    </source>
</evidence>
<evidence type="ECO:0000313" key="16">
    <source>
        <dbReference type="Proteomes" id="UP000650833"/>
    </source>
</evidence>
<dbReference type="SMART" id="SM00220">
    <property type="entry name" value="S_TKc"/>
    <property type="match status" value="1"/>
</dbReference>
<keyword evidence="16" id="KW-1185">Reference proteome</keyword>
<dbReference type="EC" id="2.7.11.1" evidence="3"/>
<feature type="region of interest" description="Disordered" evidence="13">
    <location>
        <begin position="568"/>
        <end position="713"/>
    </location>
</feature>
<comment type="catalytic activity">
    <reaction evidence="11">
        <text>L-seryl-[protein] + ATP = O-phospho-L-seryl-[protein] + ADP + H(+)</text>
        <dbReference type="Rhea" id="RHEA:17989"/>
        <dbReference type="Rhea" id="RHEA-COMP:9863"/>
        <dbReference type="Rhea" id="RHEA-COMP:11604"/>
        <dbReference type="ChEBI" id="CHEBI:15378"/>
        <dbReference type="ChEBI" id="CHEBI:29999"/>
        <dbReference type="ChEBI" id="CHEBI:30616"/>
        <dbReference type="ChEBI" id="CHEBI:83421"/>
        <dbReference type="ChEBI" id="CHEBI:456216"/>
        <dbReference type="EC" id="2.7.11.1"/>
    </reaction>
</comment>
<dbReference type="OrthoDB" id="193931at2759"/>
<evidence type="ECO:0000256" key="11">
    <source>
        <dbReference type="ARBA" id="ARBA00048679"/>
    </source>
</evidence>
<evidence type="ECO:0000256" key="9">
    <source>
        <dbReference type="ARBA" id="ARBA00022840"/>
    </source>
</evidence>
<feature type="compositionally biased region" description="Low complexity" evidence="13">
    <location>
        <begin position="658"/>
        <end position="668"/>
    </location>
</feature>
<dbReference type="Gene3D" id="1.10.510.10">
    <property type="entry name" value="Transferase(Phosphotransferase) domain 1"/>
    <property type="match status" value="1"/>
</dbReference>
<evidence type="ECO:0000259" key="14">
    <source>
        <dbReference type="PROSITE" id="PS50011"/>
    </source>
</evidence>
<feature type="compositionally biased region" description="Low complexity" evidence="13">
    <location>
        <begin position="1"/>
        <end position="17"/>
    </location>
</feature>